<name>A0A2Z4JDL0_9ACTN</name>
<accession>A0A2Z4JDL0</accession>
<evidence type="ECO:0000313" key="2">
    <source>
        <dbReference type="EMBL" id="AWW43209.1"/>
    </source>
</evidence>
<dbReference type="RefSeq" id="WP_112443059.1">
    <property type="nucleotide sequence ID" value="NZ_CP030074.1"/>
</dbReference>
<protein>
    <submittedName>
        <fullName evidence="2">Uncharacterized protein</fullName>
    </submittedName>
</protein>
<proteinExistence type="predicted"/>
<dbReference type="Proteomes" id="UP000249616">
    <property type="component" value="Plasmid unnamed1"/>
</dbReference>
<reference evidence="3" key="1">
    <citation type="submission" date="2018-06" db="EMBL/GenBank/DDBJ databases">
        <authorList>
            <person name="Li K."/>
        </authorList>
    </citation>
    <scope>NUCLEOTIDE SEQUENCE [LARGE SCALE GENOMIC DNA]</scope>
    <source>
        <strain evidence="3">ZFG47</strain>
        <plasmid evidence="3">unnamed1</plasmid>
    </source>
</reference>
<keyword evidence="2" id="KW-0614">Plasmid</keyword>
<dbReference type="AlphaFoldDB" id="A0A2Z4JDL0"/>
<evidence type="ECO:0000313" key="3">
    <source>
        <dbReference type="Proteomes" id="UP000249616"/>
    </source>
</evidence>
<feature type="region of interest" description="Disordered" evidence="1">
    <location>
        <begin position="131"/>
        <end position="187"/>
    </location>
</feature>
<dbReference type="KEGG" id="scad:DN051_42170"/>
<gene>
    <name evidence="2" type="ORF">DN051_42170</name>
</gene>
<evidence type="ECO:0000256" key="1">
    <source>
        <dbReference type="SAM" id="MobiDB-lite"/>
    </source>
</evidence>
<geneLocation type="plasmid" evidence="2 3">
    <name>unnamed1</name>
</geneLocation>
<sequence length="187" mass="19857">MTTAAVLRPPYLPRKDIPLDLVPVDGAWNAVTVPAAWGHLVLDLLADRSGPLLEDETGGHLLWVIPPGAADRWPDAPAAGVELHREGDELLVCGREGYRSGMRWLRVPTTSRWDTAPGCCAWAWNGCSGPSPGRRRYRCASPAAPRPETAASSPAASVLLGPAGRCTPARRAGERSPAAPLASTSVW</sequence>
<keyword evidence="3" id="KW-1185">Reference proteome</keyword>
<organism evidence="2 3">
    <name type="scientific">Streptomyces cadmiisoli</name>
    <dbReference type="NCBI Taxonomy" id="2184053"/>
    <lineage>
        <taxon>Bacteria</taxon>
        <taxon>Bacillati</taxon>
        <taxon>Actinomycetota</taxon>
        <taxon>Actinomycetes</taxon>
        <taxon>Kitasatosporales</taxon>
        <taxon>Streptomycetaceae</taxon>
        <taxon>Streptomyces</taxon>
        <taxon>Streptomyces aurantiacus group</taxon>
    </lineage>
</organism>
<dbReference type="EMBL" id="CP030074">
    <property type="protein sequence ID" value="AWW43209.1"/>
    <property type="molecule type" value="Genomic_DNA"/>
</dbReference>